<dbReference type="AlphaFoldDB" id="A0A9D2G9K9"/>
<name>A0A9D2G9K9_9FIRM</name>
<organism evidence="2 3">
    <name type="scientific">Candidatus Mediterraneibacter stercoravium</name>
    <dbReference type="NCBI Taxonomy" id="2838685"/>
    <lineage>
        <taxon>Bacteria</taxon>
        <taxon>Bacillati</taxon>
        <taxon>Bacillota</taxon>
        <taxon>Clostridia</taxon>
        <taxon>Lachnospirales</taxon>
        <taxon>Lachnospiraceae</taxon>
        <taxon>Mediterraneibacter</taxon>
    </lineage>
</organism>
<gene>
    <name evidence="2" type="ORF">H9723_05400</name>
</gene>
<feature type="transmembrane region" description="Helical" evidence="1">
    <location>
        <begin position="162"/>
        <end position="183"/>
    </location>
</feature>
<keyword evidence="1" id="KW-1133">Transmembrane helix</keyword>
<accession>A0A9D2G9K9</accession>
<dbReference type="Pfam" id="PF12679">
    <property type="entry name" value="ABC2_membrane_2"/>
    <property type="match status" value="1"/>
</dbReference>
<dbReference type="EMBL" id="DXAY01000128">
    <property type="protein sequence ID" value="HIZ74666.1"/>
    <property type="molecule type" value="Genomic_DNA"/>
</dbReference>
<dbReference type="PANTHER" id="PTHR43471:SF12">
    <property type="entry name" value="HYPOTHETICAL MEMBRANE PROTEIN, CONSERVED"/>
    <property type="match status" value="1"/>
</dbReference>
<keyword evidence="1" id="KW-0472">Membrane</keyword>
<reference evidence="2" key="1">
    <citation type="journal article" date="2021" name="PeerJ">
        <title>Extensive microbial diversity within the chicken gut microbiome revealed by metagenomics and culture.</title>
        <authorList>
            <person name="Gilroy R."/>
            <person name="Ravi A."/>
            <person name="Getino M."/>
            <person name="Pursley I."/>
            <person name="Horton D.L."/>
            <person name="Alikhan N.F."/>
            <person name="Baker D."/>
            <person name="Gharbi K."/>
            <person name="Hall N."/>
            <person name="Watson M."/>
            <person name="Adriaenssens E.M."/>
            <person name="Foster-Nyarko E."/>
            <person name="Jarju S."/>
            <person name="Secka A."/>
            <person name="Antonio M."/>
            <person name="Oren A."/>
            <person name="Chaudhuri R.R."/>
            <person name="La Ragione R."/>
            <person name="Hildebrand F."/>
            <person name="Pallen M.J."/>
        </authorList>
    </citation>
    <scope>NUCLEOTIDE SEQUENCE</scope>
    <source>
        <strain evidence="2">CHK196-3914</strain>
    </source>
</reference>
<protein>
    <submittedName>
        <fullName evidence="2">ABC transporter permease</fullName>
    </submittedName>
</protein>
<dbReference type="GO" id="GO:0005886">
    <property type="term" value="C:plasma membrane"/>
    <property type="evidence" value="ECO:0007669"/>
    <property type="project" value="UniProtKB-SubCell"/>
</dbReference>
<proteinExistence type="predicted"/>
<dbReference type="PANTHER" id="PTHR43471">
    <property type="entry name" value="ABC TRANSPORTER PERMEASE"/>
    <property type="match status" value="1"/>
</dbReference>
<dbReference type="Proteomes" id="UP000824116">
    <property type="component" value="Unassembled WGS sequence"/>
</dbReference>
<keyword evidence="1" id="KW-0812">Transmembrane</keyword>
<dbReference type="GO" id="GO:0140359">
    <property type="term" value="F:ABC-type transporter activity"/>
    <property type="evidence" value="ECO:0007669"/>
    <property type="project" value="InterPro"/>
</dbReference>
<reference evidence="2" key="2">
    <citation type="submission" date="2021-04" db="EMBL/GenBank/DDBJ databases">
        <authorList>
            <person name="Gilroy R."/>
        </authorList>
    </citation>
    <scope>NUCLEOTIDE SEQUENCE</scope>
    <source>
        <strain evidence="2">CHK196-3914</strain>
    </source>
</reference>
<feature type="transmembrane region" description="Helical" evidence="1">
    <location>
        <begin position="17"/>
        <end position="37"/>
    </location>
</feature>
<feature type="transmembrane region" description="Helical" evidence="1">
    <location>
        <begin position="328"/>
        <end position="349"/>
    </location>
</feature>
<sequence length="354" mass="40499">MTAIIKREIKNYLKRPLFWIGVAVVILGVFQNVTPYLETRYVSSAEELENDLTETVHAGDVYEGYIPTEEAERRTLWEKQVEDTLRSGEGFELPEVEAVMAKIRKMDVDEACLYLENEYQWFGAEYFWEESAYRKGTPEEINAYLDRRLEEHPFSWYFARKFADFAGLFMGFAATVLLAVLFFQDMKKNTYELLHTKPVSAWKYVTGKVAGGFLVCVIILGILNLVFWAAALICTRGNGFEIRLIDFLAATCLYILPNMLMIVCVYALVALIFKNPLPAAPLLVLYMLYSNMGSRNAEGVFGYYGRPLAIMVRFPGMLFDTAPPPMAMVNQCCLIAASFGIILICVQLWRRRRI</sequence>
<feature type="transmembrane region" description="Helical" evidence="1">
    <location>
        <begin position="247"/>
        <end position="273"/>
    </location>
</feature>
<evidence type="ECO:0000256" key="1">
    <source>
        <dbReference type="SAM" id="Phobius"/>
    </source>
</evidence>
<evidence type="ECO:0000313" key="2">
    <source>
        <dbReference type="EMBL" id="HIZ74666.1"/>
    </source>
</evidence>
<evidence type="ECO:0000313" key="3">
    <source>
        <dbReference type="Proteomes" id="UP000824116"/>
    </source>
</evidence>
<feature type="transmembrane region" description="Helical" evidence="1">
    <location>
        <begin position="209"/>
        <end position="235"/>
    </location>
</feature>
<comment type="caution">
    <text evidence="2">The sequence shown here is derived from an EMBL/GenBank/DDBJ whole genome shotgun (WGS) entry which is preliminary data.</text>
</comment>